<keyword evidence="4" id="KW-1185">Reference proteome</keyword>
<dbReference type="GO" id="GO:0016020">
    <property type="term" value="C:membrane"/>
    <property type="evidence" value="ECO:0007669"/>
    <property type="project" value="InterPro"/>
</dbReference>
<dbReference type="SUPFAM" id="SSF57501">
    <property type="entry name" value="Cystine-knot cytokines"/>
    <property type="match status" value="1"/>
</dbReference>
<comment type="caution">
    <text evidence="3">The sequence shown here is derived from an EMBL/GenBank/DDBJ whole genome shotgun (WGS) entry which is preliminary data.</text>
</comment>
<dbReference type="InterPro" id="IPR000072">
    <property type="entry name" value="PDGF/VEGF_dom"/>
</dbReference>
<dbReference type="GO" id="GO:0008083">
    <property type="term" value="F:growth factor activity"/>
    <property type="evidence" value="ECO:0007669"/>
    <property type="project" value="InterPro"/>
</dbReference>
<evidence type="ECO:0000259" key="2">
    <source>
        <dbReference type="PROSITE" id="PS50278"/>
    </source>
</evidence>
<dbReference type="Proteomes" id="UP000747542">
    <property type="component" value="Unassembled WGS sequence"/>
</dbReference>
<dbReference type="Gene3D" id="2.10.90.10">
    <property type="entry name" value="Cystine-knot cytokines"/>
    <property type="match status" value="1"/>
</dbReference>
<sequence>MVGYVVCLVLLCVGSLTEGNKCWNRRELIERRDLMNHATCVEPRDTLVALEVPPGYDWVYPSVVVVKQCHGHMCKQPNHQCVGLQGNKKKIKVQAYKINNGNTNVDMLCDYVTVQEHTACGCRCDKDPKECGHNELTGKHVLQVFNKKMCRCECKPKAKEMCQERMRRVPNTVMWDQTRCSCPCNNQGECGSGTVWVPSMCKCLPMMETDEGAPMVMG</sequence>
<keyword evidence="1" id="KW-0732">Signal</keyword>
<dbReference type="EMBL" id="JAHLQT010024847">
    <property type="protein sequence ID" value="KAG7165115.1"/>
    <property type="molecule type" value="Genomic_DNA"/>
</dbReference>
<gene>
    <name evidence="3" type="primary">BR3-L</name>
    <name evidence="3" type="ORF">Hamer_G004899</name>
</gene>
<name>A0A8J5K1N3_HOMAM</name>
<organism evidence="3 4">
    <name type="scientific">Homarus americanus</name>
    <name type="common">American lobster</name>
    <dbReference type="NCBI Taxonomy" id="6706"/>
    <lineage>
        <taxon>Eukaryota</taxon>
        <taxon>Metazoa</taxon>
        <taxon>Ecdysozoa</taxon>
        <taxon>Arthropoda</taxon>
        <taxon>Crustacea</taxon>
        <taxon>Multicrustacea</taxon>
        <taxon>Malacostraca</taxon>
        <taxon>Eumalacostraca</taxon>
        <taxon>Eucarida</taxon>
        <taxon>Decapoda</taxon>
        <taxon>Pleocyemata</taxon>
        <taxon>Astacidea</taxon>
        <taxon>Nephropoidea</taxon>
        <taxon>Nephropidae</taxon>
        <taxon>Homarus</taxon>
    </lineage>
</organism>
<dbReference type="InterPro" id="IPR029034">
    <property type="entry name" value="Cystine-knot_cytokine"/>
</dbReference>
<dbReference type="AlphaFoldDB" id="A0A8J5K1N3"/>
<evidence type="ECO:0000313" key="4">
    <source>
        <dbReference type="Proteomes" id="UP000747542"/>
    </source>
</evidence>
<dbReference type="PROSITE" id="PS50278">
    <property type="entry name" value="PDGF_2"/>
    <property type="match status" value="1"/>
</dbReference>
<feature type="signal peptide" evidence="1">
    <location>
        <begin position="1"/>
        <end position="19"/>
    </location>
</feature>
<protein>
    <submittedName>
        <fullName evidence="3">Putative balbiani ring protein 3-like</fullName>
    </submittedName>
</protein>
<feature type="domain" description="Platelet-derived growth factor (PDGF) family profile" evidence="2">
    <location>
        <begin position="56"/>
        <end position="127"/>
    </location>
</feature>
<evidence type="ECO:0000313" key="3">
    <source>
        <dbReference type="EMBL" id="KAG7165115.1"/>
    </source>
</evidence>
<proteinExistence type="predicted"/>
<reference evidence="3" key="1">
    <citation type="journal article" date="2021" name="Sci. Adv.">
        <title>The American lobster genome reveals insights on longevity, neural, and immune adaptations.</title>
        <authorList>
            <person name="Polinski J.M."/>
            <person name="Zimin A.V."/>
            <person name="Clark K.F."/>
            <person name="Kohn A.B."/>
            <person name="Sadowski N."/>
            <person name="Timp W."/>
            <person name="Ptitsyn A."/>
            <person name="Khanna P."/>
            <person name="Romanova D.Y."/>
            <person name="Williams P."/>
            <person name="Greenwood S.J."/>
            <person name="Moroz L.L."/>
            <person name="Walt D.R."/>
            <person name="Bodnar A.G."/>
        </authorList>
    </citation>
    <scope>NUCLEOTIDE SEQUENCE</scope>
    <source>
        <strain evidence="3">GMGI-L3</strain>
    </source>
</reference>
<accession>A0A8J5K1N3</accession>
<feature type="chain" id="PRO_5035158175" evidence="1">
    <location>
        <begin position="20"/>
        <end position="218"/>
    </location>
</feature>
<evidence type="ECO:0000256" key="1">
    <source>
        <dbReference type="SAM" id="SignalP"/>
    </source>
</evidence>